<protein>
    <submittedName>
        <fullName evidence="1">Uncharacterized protein</fullName>
    </submittedName>
</protein>
<dbReference type="Proteomes" id="UP001153334">
    <property type="component" value="Unassembled WGS sequence"/>
</dbReference>
<keyword evidence="2" id="KW-1185">Reference proteome</keyword>
<proteinExistence type="predicted"/>
<dbReference type="EMBL" id="JAPESX010002253">
    <property type="protein sequence ID" value="KAJ8108610.1"/>
    <property type="molecule type" value="Genomic_DNA"/>
</dbReference>
<evidence type="ECO:0000313" key="2">
    <source>
        <dbReference type="Proteomes" id="UP001153334"/>
    </source>
</evidence>
<name>A0ACC2I033_9PEZI</name>
<organism evidence="1 2">
    <name type="scientific">Nemania bipapillata</name>
    <dbReference type="NCBI Taxonomy" id="110536"/>
    <lineage>
        <taxon>Eukaryota</taxon>
        <taxon>Fungi</taxon>
        <taxon>Dikarya</taxon>
        <taxon>Ascomycota</taxon>
        <taxon>Pezizomycotina</taxon>
        <taxon>Sordariomycetes</taxon>
        <taxon>Xylariomycetidae</taxon>
        <taxon>Xylariales</taxon>
        <taxon>Xylariaceae</taxon>
        <taxon>Nemania</taxon>
    </lineage>
</organism>
<comment type="caution">
    <text evidence="1">The sequence shown here is derived from an EMBL/GenBank/DDBJ whole genome shotgun (WGS) entry which is preliminary data.</text>
</comment>
<evidence type="ECO:0000313" key="1">
    <source>
        <dbReference type="EMBL" id="KAJ8108610.1"/>
    </source>
</evidence>
<accession>A0ACC2I033</accession>
<gene>
    <name evidence="1" type="ORF">ONZ43_g6371</name>
</gene>
<sequence>MESIEVDQTPFAAVTAQTSKIQRQYQTLLDRSTPFVLYRWIGTGVALSVFFLRVFVAQGWYIVAYALGIYLLNLFLAFLQPKFDPSNDILDNEMEDGSAGSLPTKQDEEFRPFIRRLPEFKFWYEATRAITISFACSWFDIFDVPVFWPVLVMYWFILFILTMRKQIQHMIKYRYVPFTFGKAKYGKNNTSLGIARIVARSLFPTQLVLPTSELYSGMASSSRSAGDHRPVHQDYIARIRYSNALPPPPNPPKLLDIPNTGLASGQYTAPGFASRLAREQALNVEADAELGMPLDLIGMPGIFDGDESSIQAPSQTPSIQSLHPHDRALLRPLQTLGKPKTTDSAVSFLRRTEYISSGTTKTKHEAGPLRSLNPTPIKRPTKRPSPEPDKDSPAYVKRKIDQSFSVAAANLKDKSRVRHPTKRNLKLVESYPMIPDLDAFPDYGGYFTIKFTNNPVPASGVYDKRLLNAVIKPGTLPEDEETAYKIAKQAHERDPANNPKPANPQTYNYFLSDSLETSEKFNQRFDVLNPDHDEDDLYTSQNSDGHGCFQFRFVRTYETKDEVELNNLTKYDEELLVAFNTDEMVDQKAVYYSPVIHRVVVKPQRSKTIHRNAGLTDDVEEIPDRLAVTVNDFDDETRLLMDQWKTDPYKDPFSNEHADEDEGADKAEQHEDAINGHDEEEVDARQDSDEDQDAEGDEE</sequence>
<reference evidence="1" key="1">
    <citation type="submission" date="2022-11" db="EMBL/GenBank/DDBJ databases">
        <title>Genome Sequence of Nemania bipapillata.</title>
        <authorList>
            <person name="Buettner E."/>
        </authorList>
    </citation>
    <scope>NUCLEOTIDE SEQUENCE</scope>
    <source>
        <strain evidence="1">CP14</strain>
    </source>
</reference>